<dbReference type="Proteomes" id="UP000030653">
    <property type="component" value="Unassembled WGS sequence"/>
</dbReference>
<dbReference type="RefSeq" id="XP_040629619.1">
    <property type="nucleotide sequence ID" value="XM_040768337.1"/>
</dbReference>
<name>M5G3C9_DACPD</name>
<evidence type="ECO:0000313" key="1">
    <source>
        <dbReference type="EMBL" id="EJU02725.1"/>
    </source>
</evidence>
<gene>
    <name evidence="1" type="ORF">DACRYDRAFT_106787</name>
</gene>
<dbReference type="HOGENOM" id="CLU_1686505_0_0_1"/>
<accession>M5G3C9</accession>
<protein>
    <submittedName>
        <fullName evidence="1">Uncharacterized protein</fullName>
    </submittedName>
</protein>
<sequence>MSSRLNEFLTNEDIREEIVAMLSDDLKAYSSMRVLDRFLTACYYGIYSTLQASATKFNAQSFLKSRGEFQASPIDSINASAAGQKWKEFMLKTFFQSKAEPKADDVIAAIQHPFIVAEFCKDETRLRRARESMTPEIKTGMVLDLKVDGHGTDRKL</sequence>
<proteinExistence type="predicted"/>
<dbReference type="AlphaFoldDB" id="M5G3C9"/>
<evidence type="ECO:0000313" key="2">
    <source>
        <dbReference type="Proteomes" id="UP000030653"/>
    </source>
</evidence>
<dbReference type="GeneID" id="63683399"/>
<organism evidence="1 2">
    <name type="scientific">Dacryopinax primogenitus (strain DJM 731)</name>
    <name type="common">Brown rot fungus</name>
    <dbReference type="NCBI Taxonomy" id="1858805"/>
    <lineage>
        <taxon>Eukaryota</taxon>
        <taxon>Fungi</taxon>
        <taxon>Dikarya</taxon>
        <taxon>Basidiomycota</taxon>
        <taxon>Agaricomycotina</taxon>
        <taxon>Dacrymycetes</taxon>
        <taxon>Dacrymycetales</taxon>
        <taxon>Dacrymycetaceae</taxon>
        <taxon>Dacryopinax</taxon>
    </lineage>
</organism>
<reference evidence="1 2" key="1">
    <citation type="journal article" date="2012" name="Science">
        <title>The Paleozoic origin of enzymatic lignin decomposition reconstructed from 31 fungal genomes.</title>
        <authorList>
            <person name="Floudas D."/>
            <person name="Binder M."/>
            <person name="Riley R."/>
            <person name="Barry K."/>
            <person name="Blanchette R.A."/>
            <person name="Henrissat B."/>
            <person name="Martinez A.T."/>
            <person name="Otillar R."/>
            <person name="Spatafora J.W."/>
            <person name="Yadav J.S."/>
            <person name="Aerts A."/>
            <person name="Benoit I."/>
            <person name="Boyd A."/>
            <person name="Carlson A."/>
            <person name="Copeland A."/>
            <person name="Coutinho P.M."/>
            <person name="de Vries R.P."/>
            <person name="Ferreira P."/>
            <person name="Findley K."/>
            <person name="Foster B."/>
            <person name="Gaskell J."/>
            <person name="Glotzer D."/>
            <person name="Gorecki P."/>
            <person name="Heitman J."/>
            <person name="Hesse C."/>
            <person name="Hori C."/>
            <person name="Igarashi K."/>
            <person name="Jurgens J.A."/>
            <person name="Kallen N."/>
            <person name="Kersten P."/>
            <person name="Kohler A."/>
            <person name="Kuees U."/>
            <person name="Kumar T.K.A."/>
            <person name="Kuo A."/>
            <person name="LaButti K."/>
            <person name="Larrondo L.F."/>
            <person name="Lindquist E."/>
            <person name="Ling A."/>
            <person name="Lombard V."/>
            <person name="Lucas S."/>
            <person name="Lundell T."/>
            <person name="Martin R."/>
            <person name="McLaughlin D.J."/>
            <person name="Morgenstern I."/>
            <person name="Morin E."/>
            <person name="Murat C."/>
            <person name="Nagy L.G."/>
            <person name="Nolan M."/>
            <person name="Ohm R.A."/>
            <person name="Patyshakuliyeva A."/>
            <person name="Rokas A."/>
            <person name="Ruiz-Duenas F.J."/>
            <person name="Sabat G."/>
            <person name="Salamov A."/>
            <person name="Samejima M."/>
            <person name="Schmutz J."/>
            <person name="Slot J.C."/>
            <person name="St John F."/>
            <person name="Stenlid J."/>
            <person name="Sun H."/>
            <person name="Sun S."/>
            <person name="Syed K."/>
            <person name="Tsang A."/>
            <person name="Wiebenga A."/>
            <person name="Young D."/>
            <person name="Pisabarro A."/>
            <person name="Eastwood D.C."/>
            <person name="Martin F."/>
            <person name="Cullen D."/>
            <person name="Grigoriev I.V."/>
            <person name="Hibbett D.S."/>
        </authorList>
    </citation>
    <scope>NUCLEOTIDE SEQUENCE [LARGE SCALE GENOMIC DNA]</scope>
    <source>
        <strain evidence="1 2">DJM-731 SS1</strain>
    </source>
</reference>
<keyword evidence="2" id="KW-1185">Reference proteome</keyword>
<dbReference type="EMBL" id="JH795861">
    <property type="protein sequence ID" value="EJU02725.1"/>
    <property type="molecule type" value="Genomic_DNA"/>
</dbReference>